<gene>
    <name evidence="1" type="ORF">HYC85_007880</name>
</gene>
<dbReference type="EMBL" id="JACBKZ010000003">
    <property type="protein sequence ID" value="KAF5955024.1"/>
    <property type="molecule type" value="Genomic_DNA"/>
</dbReference>
<organism evidence="1 2">
    <name type="scientific">Camellia sinensis</name>
    <name type="common">Tea plant</name>
    <name type="synonym">Thea sinensis</name>
    <dbReference type="NCBI Taxonomy" id="4442"/>
    <lineage>
        <taxon>Eukaryota</taxon>
        <taxon>Viridiplantae</taxon>
        <taxon>Streptophyta</taxon>
        <taxon>Embryophyta</taxon>
        <taxon>Tracheophyta</taxon>
        <taxon>Spermatophyta</taxon>
        <taxon>Magnoliopsida</taxon>
        <taxon>eudicotyledons</taxon>
        <taxon>Gunneridae</taxon>
        <taxon>Pentapetalae</taxon>
        <taxon>asterids</taxon>
        <taxon>Ericales</taxon>
        <taxon>Theaceae</taxon>
        <taxon>Camellia</taxon>
    </lineage>
</organism>
<dbReference type="AlphaFoldDB" id="A0A7J7HSK8"/>
<reference evidence="2" key="1">
    <citation type="journal article" date="2020" name="Nat. Commun.">
        <title>Genome assembly of wild tea tree DASZ reveals pedigree and selection history of tea varieties.</title>
        <authorList>
            <person name="Zhang W."/>
            <person name="Zhang Y."/>
            <person name="Qiu H."/>
            <person name="Guo Y."/>
            <person name="Wan H."/>
            <person name="Zhang X."/>
            <person name="Scossa F."/>
            <person name="Alseekh S."/>
            <person name="Zhang Q."/>
            <person name="Wang P."/>
            <person name="Xu L."/>
            <person name="Schmidt M.H."/>
            <person name="Jia X."/>
            <person name="Li D."/>
            <person name="Zhu A."/>
            <person name="Guo F."/>
            <person name="Chen W."/>
            <person name="Ni D."/>
            <person name="Usadel B."/>
            <person name="Fernie A.R."/>
            <person name="Wen W."/>
        </authorList>
    </citation>
    <scope>NUCLEOTIDE SEQUENCE [LARGE SCALE GENOMIC DNA]</scope>
    <source>
        <strain evidence="2">cv. G240</strain>
    </source>
</reference>
<keyword evidence="2" id="KW-1185">Reference proteome</keyword>
<sequence>MTIKTRLKPLLWRFFKSTSLSLPFRGSSIPLEPPRTPYSSMRNCECHLSTFMIFGFQFFEL</sequence>
<protein>
    <submittedName>
        <fullName evidence="1">Uncharacterized protein</fullName>
    </submittedName>
</protein>
<accession>A0A7J7HSK8</accession>
<dbReference type="Proteomes" id="UP000593564">
    <property type="component" value="Unassembled WGS sequence"/>
</dbReference>
<evidence type="ECO:0000313" key="1">
    <source>
        <dbReference type="EMBL" id="KAF5955024.1"/>
    </source>
</evidence>
<name>A0A7J7HSK8_CAMSI</name>
<reference evidence="1 2" key="2">
    <citation type="submission" date="2020-07" db="EMBL/GenBank/DDBJ databases">
        <title>Genome assembly of wild tea tree DASZ reveals pedigree and selection history of tea varieties.</title>
        <authorList>
            <person name="Zhang W."/>
        </authorList>
    </citation>
    <scope>NUCLEOTIDE SEQUENCE [LARGE SCALE GENOMIC DNA]</scope>
    <source>
        <strain evidence="2">cv. G240</strain>
        <tissue evidence="1">Leaf</tissue>
    </source>
</reference>
<evidence type="ECO:0000313" key="2">
    <source>
        <dbReference type="Proteomes" id="UP000593564"/>
    </source>
</evidence>
<comment type="caution">
    <text evidence="1">The sequence shown here is derived from an EMBL/GenBank/DDBJ whole genome shotgun (WGS) entry which is preliminary data.</text>
</comment>
<proteinExistence type="predicted"/>